<organism evidence="5 6">
    <name type="scientific">Desulforudis audaxviator (strain MP104C)</name>
    <dbReference type="NCBI Taxonomy" id="477974"/>
    <lineage>
        <taxon>Bacteria</taxon>
        <taxon>Bacillati</taxon>
        <taxon>Bacillota</taxon>
        <taxon>Clostridia</taxon>
        <taxon>Thermoanaerobacterales</taxon>
        <taxon>Candidatus Desulforudaceae</taxon>
        <taxon>Candidatus Desulforudis</taxon>
    </lineage>
</organism>
<gene>
    <name evidence="5" type="ordered locus">Daud_0568</name>
</gene>
<dbReference type="Proteomes" id="UP000008544">
    <property type="component" value="Chromosome"/>
</dbReference>
<dbReference type="eggNOG" id="COG1139">
    <property type="taxonomic scope" value="Bacteria"/>
</dbReference>
<dbReference type="AlphaFoldDB" id="B1I282"/>
<dbReference type="SUPFAM" id="SSF46548">
    <property type="entry name" value="alpha-helical ferredoxin"/>
    <property type="match status" value="1"/>
</dbReference>
<dbReference type="RefSeq" id="WP_012301698.1">
    <property type="nucleotide sequence ID" value="NC_010424.1"/>
</dbReference>
<dbReference type="GO" id="GO:0046872">
    <property type="term" value="F:metal ion binding"/>
    <property type="evidence" value="ECO:0007669"/>
    <property type="project" value="UniProtKB-KW"/>
</dbReference>
<reference evidence="6" key="1">
    <citation type="submission" date="2007-10" db="EMBL/GenBank/DDBJ databases">
        <title>Complete sequence of chromosome of Desulforudis audaxviator MP104C.</title>
        <authorList>
            <person name="Copeland A."/>
            <person name="Lucas S."/>
            <person name="Lapidus A."/>
            <person name="Barry K."/>
            <person name="Glavina del Rio T."/>
            <person name="Dalin E."/>
            <person name="Tice H."/>
            <person name="Bruce D."/>
            <person name="Pitluck S."/>
            <person name="Lowry S.R."/>
            <person name="Larimer F."/>
            <person name="Land M.L."/>
            <person name="Hauser L."/>
            <person name="Kyrpides N."/>
            <person name="Ivanova N.N."/>
            <person name="Richardson P."/>
        </authorList>
    </citation>
    <scope>NUCLEOTIDE SEQUENCE [LARGE SCALE GENOMIC DNA]</scope>
    <source>
        <strain evidence="6">MP104C</strain>
    </source>
</reference>
<dbReference type="OrthoDB" id="9796486at2"/>
<dbReference type="PROSITE" id="PS00198">
    <property type="entry name" value="4FE4S_FER_1"/>
    <property type="match status" value="2"/>
</dbReference>
<dbReference type="PANTHER" id="PTHR40447:SF1">
    <property type="entry name" value="ANAEROBIC SULFITE REDUCTASE SUBUNIT A"/>
    <property type="match status" value="1"/>
</dbReference>
<proteinExistence type="predicted"/>
<dbReference type="PANTHER" id="PTHR40447">
    <property type="entry name" value="ANAEROBIC SULFITE REDUCTASE SUBUNIT A"/>
    <property type="match status" value="1"/>
</dbReference>
<protein>
    <submittedName>
        <fullName evidence="5">4Fe-4S ferredoxin, iron-sulfur binding domain protein</fullName>
    </submittedName>
</protein>
<keyword evidence="2" id="KW-0408">Iron</keyword>
<dbReference type="Gene3D" id="1.10.1060.10">
    <property type="entry name" value="Alpha-helical ferredoxin"/>
    <property type="match status" value="1"/>
</dbReference>
<feature type="domain" description="4Fe-4S ferredoxin-type" evidence="4">
    <location>
        <begin position="303"/>
        <end position="334"/>
    </location>
</feature>
<dbReference type="HOGENOM" id="CLU_046702_0_0_9"/>
<evidence type="ECO:0000313" key="5">
    <source>
        <dbReference type="EMBL" id="ACA59109.1"/>
    </source>
</evidence>
<name>B1I282_DESAP</name>
<dbReference type="Pfam" id="PF17179">
    <property type="entry name" value="Fer4_22"/>
    <property type="match status" value="1"/>
</dbReference>
<dbReference type="InterPro" id="IPR009051">
    <property type="entry name" value="Helical_ferredxn"/>
</dbReference>
<reference evidence="5 6" key="2">
    <citation type="journal article" date="2008" name="Science">
        <title>Environmental genomics reveals a single-species ecosystem deep within Earth.</title>
        <authorList>
            <person name="Chivian D."/>
            <person name="Brodie E.L."/>
            <person name="Alm E.J."/>
            <person name="Culley D.E."/>
            <person name="Dehal P.S."/>
            <person name="Desantis T.Z."/>
            <person name="Gihring T.M."/>
            <person name="Lapidus A."/>
            <person name="Lin L.H."/>
            <person name="Lowry S.R."/>
            <person name="Moser D.P."/>
            <person name="Richardson P.M."/>
            <person name="Southam G."/>
            <person name="Wanger G."/>
            <person name="Pratt L.M."/>
            <person name="Andersen G.L."/>
            <person name="Hazen T.C."/>
            <person name="Brockman F.J."/>
            <person name="Arkin A.P."/>
            <person name="Onstott T.C."/>
        </authorList>
    </citation>
    <scope>NUCLEOTIDE SEQUENCE [LARGE SCALE GENOMIC DNA]</scope>
    <source>
        <strain evidence="5 6">MP104C</strain>
    </source>
</reference>
<keyword evidence="3" id="KW-0411">Iron-sulfur</keyword>
<dbReference type="InterPro" id="IPR017896">
    <property type="entry name" value="4Fe4S_Fe-S-bd"/>
</dbReference>
<dbReference type="STRING" id="477974.Daud_0568"/>
<evidence type="ECO:0000259" key="4">
    <source>
        <dbReference type="PROSITE" id="PS51379"/>
    </source>
</evidence>
<evidence type="ECO:0000256" key="2">
    <source>
        <dbReference type="ARBA" id="ARBA00023004"/>
    </source>
</evidence>
<feature type="domain" description="4Fe-4S ferredoxin-type" evidence="4">
    <location>
        <begin position="226"/>
        <end position="257"/>
    </location>
</feature>
<sequence>MTAARVLAGGRMVPLLDRIAQKYRLMAPVREDGVLLYRRVDGGGEVCLDFGLPLVPPKTHFFPQTELLFSYAAADGLELKEPSGIPASVLFGVRPCDLRGFTTLDPVFNGRFRDAYYLDKRENTTVVGLSCTEVRPECFCGAYGGSPVDGQGADLMLTRVGESYLAEILTPKGEQLVRRCGEFFLPEGAEEFVRAKAALGRELEARFSRRVDLEGVKDKAAALFESSYWRKLAYRCLGCGICTYLCPTCHCFDIVDEDRGDQTGTRWRCWDSCMFRDFTLHTSGHNPRGSKMERVRNRFLHKLSYHLDRHGLPGCVGCGRCIAACPVNIDITRVIAEIKEVE</sequence>
<keyword evidence="6" id="KW-1185">Reference proteome</keyword>
<accession>B1I282</accession>
<dbReference type="KEGG" id="dau:Daud_0568"/>
<dbReference type="InterPro" id="IPR017900">
    <property type="entry name" value="4Fe4S_Fe_S_CS"/>
</dbReference>
<keyword evidence="1" id="KW-0479">Metal-binding</keyword>
<dbReference type="EMBL" id="CP000860">
    <property type="protein sequence ID" value="ACA59109.1"/>
    <property type="molecule type" value="Genomic_DNA"/>
</dbReference>
<dbReference type="GO" id="GO:0051536">
    <property type="term" value="F:iron-sulfur cluster binding"/>
    <property type="evidence" value="ECO:0007669"/>
    <property type="project" value="UniProtKB-KW"/>
</dbReference>
<dbReference type="PROSITE" id="PS51379">
    <property type="entry name" value="4FE4S_FER_2"/>
    <property type="match status" value="2"/>
</dbReference>
<evidence type="ECO:0000256" key="3">
    <source>
        <dbReference type="ARBA" id="ARBA00023014"/>
    </source>
</evidence>
<evidence type="ECO:0000313" key="6">
    <source>
        <dbReference type="Proteomes" id="UP000008544"/>
    </source>
</evidence>
<evidence type="ECO:0000256" key="1">
    <source>
        <dbReference type="ARBA" id="ARBA00022723"/>
    </source>
</evidence>